<dbReference type="EMBL" id="JAWDGP010003869">
    <property type="protein sequence ID" value="KAK3770037.1"/>
    <property type="molecule type" value="Genomic_DNA"/>
</dbReference>
<gene>
    <name evidence="1" type="ORF">RRG08_043197</name>
</gene>
<proteinExistence type="predicted"/>
<sequence>MRNNCPRKLDPVTSVMATDCLDTTDSWIVEKSITETQVSRDGELRTKAALHAWKSSSHLTYHFSLLFPSSRPYTSMIVPGAVSTLYFHDCARSRLDLILP</sequence>
<reference evidence="1" key="1">
    <citation type="journal article" date="2023" name="G3 (Bethesda)">
        <title>A reference genome for the long-term kleptoplast-retaining sea slug Elysia crispata morphotype clarki.</title>
        <authorList>
            <person name="Eastman K.E."/>
            <person name="Pendleton A.L."/>
            <person name="Shaikh M.A."/>
            <person name="Suttiyut T."/>
            <person name="Ogas R."/>
            <person name="Tomko P."/>
            <person name="Gavelis G."/>
            <person name="Widhalm J.R."/>
            <person name="Wisecaver J.H."/>
        </authorList>
    </citation>
    <scope>NUCLEOTIDE SEQUENCE</scope>
    <source>
        <strain evidence="1">ECLA1</strain>
    </source>
</reference>
<evidence type="ECO:0000313" key="1">
    <source>
        <dbReference type="EMBL" id="KAK3770037.1"/>
    </source>
</evidence>
<accession>A0AAE0ZKC8</accession>
<organism evidence="1 2">
    <name type="scientific">Elysia crispata</name>
    <name type="common">lettuce slug</name>
    <dbReference type="NCBI Taxonomy" id="231223"/>
    <lineage>
        <taxon>Eukaryota</taxon>
        <taxon>Metazoa</taxon>
        <taxon>Spiralia</taxon>
        <taxon>Lophotrochozoa</taxon>
        <taxon>Mollusca</taxon>
        <taxon>Gastropoda</taxon>
        <taxon>Heterobranchia</taxon>
        <taxon>Euthyneura</taxon>
        <taxon>Panpulmonata</taxon>
        <taxon>Sacoglossa</taxon>
        <taxon>Placobranchoidea</taxon>
        <taxon>Plakobranchidae</taxon>
        <taxon>Elysia</taxon>
    </lineage>
</organism>
<protein>
    <submittedName>
        <fullName evidence="1">Uncharacterized protein</fullName>
    </submittedName>
</protein>
<comment type="caution">
    <text evidence="1">The sequence shown here is derived from an EMBL/GenBank/DDBJ whole genome shotgun (WGS) entry which is preliminary data.</text>
</comment>
<evidence type="ECO:0000313" key="2">
    <source>
        <dbReference type="Proteomes" id="UP001283361"/>
    </source>
</evidence>
<keyword evidence="2" id="KW-1185">Reference proteome</keyword>
<name>A0AAE0ZKC8_9GAST</name>
<dbReference type="Proteomes" id="UP001283361">
    <property type="component" value="Unassembled WGS sequence"/>
</dbReference>
<dbReference type="AlphaFoldDB" id="A0AAE0ZKC8"/>